<reference evidence="3" key="1">
    <citation type="journal article" date="2020" name="mSystems">
        <title>Genome- and Community-Level Interaction Insights into Carbon Utilization and Element Cycling Functions of Hydrothermarchaeota in Hydrothermal Sediment.</title>
        <authorList>
            <person name="Zhou Z."/>
            <person name="Liu Y."/>
            <person name="Xu W."/>
            <person name="Pan J."/>
            <person name="Luo Z.H."/>
            <person name="Li M."/>
        </authorList>
    </citation>
    <scope>NUCLEOTIDE SEQUENCE [LARGE SCALE GENOMIC DNA]</scope>
    <source>
        <strain evidence="3">SpSt-747</strain>
    </source>
</reference>
<dbReference type="GO" id="GO:0046872">
    <property type="term" value="F:metal ion binding"/>
    <property type="evidence" value="ECO:0007669"/>
    <property type="project" value="UniProtKB-KW"/>
</dbReference>
<dbReference type="Gene3D" id="2.60.120.10">
    <property type="entry name" value="Jelly Rolls"/>
    <property type="match status" value="1"/>
</dbReference>
<dbReference type="PANTHER" id="PTHR35848:SF6">
    <property type="entry name" value="CUPIN TYPE-2 DOMAIN-CONTAINING PROTEIN"/>
    <property type="match status" value="1"/>
</dbReference>
<sequence length="127" mass="14210">MSYRKVNLFECMAEQGKNTFGEVLSSLGTSVIRDTLMLLREGDTETGRITVGYTIIYPHCSTRGHEHAPLEEVYFVTSGKGVMEVGTERFEVASGDVVYIPGGEFHRAENPFDLPLEYVWVTVKKEG</sequence>
<accession>A0A7V3YIA8</accession>
<evidence type="ECO:0000256" key="1">
    <source>
        <dbReference type="ARBA" id="ARBA00022723"/>
    </source>
</evidence>
<dbReference type="InterPro" id="IPR013096">
    <property type="entry name" value="Cupin_2"/>
</dbReference>
<evidence type="ECO:0000313" key="3">
    <source>
        <dbReference type="EMBL" id="HGI31535.1"/>
    </source>
</evidence>
<evidence type="ECO:0000259" key="2">
    <source>
        <dbReference type="Pfam" id="PF07883"/>
    </source>
</evidence>
<dbReference type="InterPro" id="IPR011051">
    <property type="entry name" value="RmlC_Cupin_sf"/>
</dbReference>
<dbReference type="InterPro" id="IPR014710">
    <property type="entry name" value="RmlC-like_jellyroll"/>
</dbReference>
<dbReference type="EMBL" id="DTFV01000135">
    <property type="protein sequence ID" value="HGI31535.1"/>
    <property type="molecule type" value="Genomic_DNA"/>
</dbReference>
<dbReference type="PANTHER" id="PTHR35848">
    <property type="entry name" value="OXALATE-BINDING PROTEIN"/>
    <property type="match status" value="1"/>
</dbReference>
<organism evidence="3">
    <name type="scientific">Candidatus Caldatribacterium californiense</name>
    <dbReference type="NCBI Taxonomy" id="1454726"/>
    <lineage>
        <taxon>Bacteria</taxon>
        <taxon>Pseudomonadati</taxon>
        <taxon>Atribacterota</taxon>
        <taxon>Atribacteria</taxon>
        <taxon>Atribacterales</taxon>
        <taxon>Candidatus Caldatribacteriaceae</taxon>
        <taxon>Candidatus Caldatribacterium</taxon>
    </lineage>
</organism>
<dbReference type="Pfam" id="PF07883">
    <property type="entry name" value="Cupin_2"/>
    <property type="match status" value="1"/>
</dbReference>
<dbReference type="SUPFAM" id="SSF51182">
    <property type="entry name" value="RmlC-like cupins"/>
    <property type="match status" value="1"/>
</dbReference>
<name>A0A7V3YIA8_9BACT</name>
<proteinExistence type="predicted"/>
<dbReference type="InterPro" id="IPR051610">
    <property type="entry name" value="GPI/OXD"/>
</dbReference>
<protein>
    <submittedName>
        <fullName evidence="3">Cupin domain-containing protein</fullName>
    </submittedName>
</protein>
<dbReference type="AlphaFoldDB" id="A0A7V3YIA8"/>
<gene>
    <name evidence="3" type="ORF">ENV30_09580</name>
</gene>
<feature type="domain" description="Cupin type-2" evidence="2">
    <location>
        <begin position="56"/>
        <end position="121"/>
    </location>
</feature>
<comment type="caution">
    <text evidence="3">The sequence shown here is derived from an EMBL/GenBank/DDBJ whole genome shotgun (WGS) entry which is preliminary data.</text>
</comment>
<keyword evidence="1" id="KW-0479">Metal-binding</keyword>